<dbReference type="EMBL" id="DSEC01000082">
    <property type="protein sequence ID" value="HER43048.1"/>
    <property type="molecule type" value="Genomic_DNA"/>
</dbReference>
<feature type="signal peptide" evidence="1">
    <location>
        <begin position="1"/>
        <end position="29"/>
    </location>
</feature>
<protein>
    <submittedName>
        <fullName evidence="2">Uncharacterized protein</fullName>
    </submittedName>
</protein>
<keyword evidence="1" id="KW-0732">Signal</keyword>
<name>A0A7V2ATM9_UNCEI</name>
<sequence length="330" mass="36038">MFKAKAAFFAVSCVLASLAMLVMVAQLHAQCYGSLALSPDFFGYDYLVRICVHFGEISAIPYDIVCGTTLPPGGHPVGFPVYAYNLYDGIDYLEFSIESKDSLARFVPAGDFQIVSASADREDGLYRINLILEAAWPVCGPVFVGTAEVEQASGVDPIWVDLVPNRDTGEMSARDRNGSQHYLFSPKHGGYAGTDYLYTCQEPICPEPNLPVTDLSAVTGPGCSIKVGWTSGGGERTMVRYHPDHYPSGYEDGALLCEVQTLPGEVSFYYHYGIPQGQLVYYTAFSLTRDASGNIELDSFVECSAMDTVRASCVIAVEESSWSEIKSIYR</sequence>
<proteinExistence type="predicted"/>
<dbReference type="Proteomes" id="UP000886069">
    <property type="component" value="Unassembled WGS sequence"/>
</dbReference>
<gene>
    <name evidence="2" type="ORF">ENO08_01140</name>
</gene>
<organism evidence="2">
    <name type="scientific">Eiseniibacteriota bacterium</name>
    <dbReference type="NCBI Taxonomy" id="2212470"/>
    <lineage>
        <taxon>Bacteria</taxon>
        <taxon>Candidatus Eiseniibacteriota</taxon>
    </lineage>
</organism>
<comment type="caution">
    <text evidence="2">The sequence shown here is derived from an EMBL/GenBank/DDBJ whole genome shotgun (WGS) entry which is preliminary data.</text>
</comment>
<feature type="chain" id="PRO_5031538630" evidence="1">
    <location>
        <begin position="30"/>
        <end position="330"/>
    </location>
</feature>
<accession>A0A7V2ATM9</accession>
<reference evidence="2" key="1">
    <citation type="journal article" date="2020" name="mSystems">
        <title>Genome- and Community-Level Interaction Insights into Carbon Utilization and Element Cycling Functions of Hydrothermarchaeota in Hydrothermal Sediment.</title>
        <authorList>
            <person name="Zhou Z."/>
            <person name="Liu Y."/>
            <person name="Xu W."/>
            <person name="Pan J."/>
            <person name="Luo Z.H."/>
            <person name="Li M."/>
        </authorList>
    </citation>
    <scope>NUCLEOTIDE SEQUENCE [LARGE SCALE GENOMIC DNA]</scope>
    <source>
        <strain evidence="2">SpSt-1233</strain>
    </source>
</reference>
<dbReference type="AlphaFoldDB" id="A0A7V2ATM9"/>
<evidence type="ECO:0000313" key="2">
    <source>
        <dbReference type="EMBL" id="HER43048.1"/>
    </source>
</evidence>
<evidence type="ECO:0000256" key="1">
    <source>
        <dbReference type="SAM" id="SignalP"/>
    </source>
</evidence>